<dbReference type="SUPFAM" id="SSF54060">
    <property type="entry name" value="His-Me finger endonucleases"/>
    <property type="match status" value="1"/>
</dbReference>
<dbReference type="Gene3D" id="3.40.570.10">
    <property type="entry name" value="Extracellular Endonuclease, subunit A"/>
    <property type="match status" value="1"/>
</dbReference>
<gene>
    <name evidence="4" type="ORF">ACFQHR_10755</name>
</gene>
<dbReference type="GO" id="GO:0004519">
    <property type="term" value="F:endonuclease activity"/>
    <property type="evidence" value="ECO:0007669"/>
    <property type="project" value="UniProtKB-KW"/>
</dbReference>
<feature type="chain" id="PRO_5047540673" evidence="1">
    <location>
        <begin position="34"/>
        <end position="443"/>
    </location>
</feature>
<proteinExistence type="predicted"/>
<organism evidence="4 5">
    <name type="scientific">Rufibacter roseus</name>
    <dbReference type="NCBI Taxonomy" id="1567108"/>
    <lineage>
        <taxon>Bacteria</taxon>
        <taxon>Pseudomonadati</taxon>
        <taxon>Bacteroidota</taxon>
        <taxon>Cytophagia</taxon>
        <taxon>Cytophagales</taxon>
        <taxon>Hymenobacteraceae</taxon>
        <taxon>Rufibacter</taxon>
    </lineage>
</organism>
<name>A0ABW2DJR1_9BACT</name>
<keyword evidence="1" id="KW-0732">Signal</keyword>
<dbReference type="CDD" id="cd00091">
    <property type="entry name" value="NUC"/>
    <property type="match status" value="1"/>
</dbReference>
<feature type="domain" description="ENPP1-3/EXOG-like endonuclease/phosphodiesterase" evidence="2">
    <location>
        <begin position="219"/>
        <end position="428"/>
    </location>
</feature>
<keyword evidence="4" id="KW-0378">Hydrolase</keyword>
<evidence type="ECO:0000313" key="5">
    <source>
        <dbReference type="Proteomes" id="UP001596405"/>
    </source>
</evidence>
<dbReference type="InterPro" id="IPR044929">
    <property type="entry name" value="DNA/RNA_non-sp_Endonuclease_sf"/>
</dbReference>
<evidence type="ECO:0000259" key="2">
    <source>
        <dbReference type="SMART" id="SM00477"/>
    </source>
</evidence>
<dbReference type="EMBL" id="JBHSYQ010000004">
    <property type="protein sequence ID" value="MFC6998107.1"/>
    <property type="molecule type" value="Genomic_DNA"/>
</dbReference>
<keyword evidence="4" id="KW-0255">Endonuclease</keyword>
<dbReference type="SMART" id="SM00477">
    <property type="entry name" value="NUC"/>
    <property type="match status" value="1"/>
</dbReference>
<dbReference type="InterPro" id="IPR020821">
    <property type="entry name" value="ENPP1-3/EXOG-like_nuc-like"/>
</dbReference>
<dbReference type="Proteomes" id="UP001596405">
    <property type="component" value="Unassembled WGS sequence"/>
</dbReference>
<accession>A0ABW2DJR1</accession>
<protein>
    <submittedName>
        <fullName evidence="4">DNA/RNA non-specific endonuclease</fullName>
    </submittedName>
</protein>
<comment type="caution">
    <text evidence="4">The sequence shown here is derived from an EMBL/GenBank/DDBJ whole genome shotgun (WGS) entry which is preliminary data.</text>
</comment>
<dbReference type="SMART" id="SM00892">
    <property type="entry name" value="Endonuclease_NS"/>
    <property type="match status" value="1"/>
</dbReference>
<keyword evidence="5" id="KW-1185">Reference proteome</keyword>
<feature type="domain" description="DNA/RNA non-specific endonuclease/pyrophosphatase/phosphodiesterase" evidence="3">
    <location>
        <begin position="218"/>
        <end position="428"/>
    </location>
</feature>
<evidence type="ECO:0000259" key="3">
    <source>
        <dbReference type="SMART" id="SM00892"/>
    </source>
</evidence>
<dbReference type="InterPro" id="IPR044925">
    <property type="entry name" value="His-Me_finger_sf"/>
</dbReference>
<dbReference type="InterPro" id="IPR001604">
    <property type="entry name" value="Endo_G_ENPP1-like_dom"/>
</dbReference>
<evidence type="ECO:0000313" key="4">
    <source>
        <dbReference type="EMBL" id="MFC6998107.1"/>
    </source>
</evidence>
<keyword evidence="4" id="KW-0540">Nuclease</keyword>
<reference evidence="5" key="1">
    <citation type="journal article" date="2019" name="Int. J. Syst. Evol. Microbiol.">
        <title>The Global Catalogue of Microorganisms (GCM) 10K type strain sequencing project: providing services to taxonomists for standard genome sequencing and annotation.</title>
        <authorList>
            <consortium name="The Broad Institute Genomics Platform"/>
            <consortium name="The Broad Institute Genome Sequencing Center for Infectious Disease"/>
            <person name="Wu L."/>
            <person name="Ma J."/>
        </authorList>
    </citation>
    <scope>NUCLEOTIDE SEQUENCE [LARGE SCALE GENOMIC DNA]</scope>
    <source>
        <strain evidence="5">CGMCC 4.7393</strain>
    </source>
</reference>
<dbReference type="RefSeq" id="WP_082883026.1">
    <property type="nucleotide sequence ID" value="NZ_JBHSYQ010000004.1"/>
</dbReference>
<dbReference type="InterPro" id="IPR040255">
    <property type="entry name" value="Non-specific_endonuclease"/>
</dbReference>
<evidence type="ECO:0000256" key="1">
    <source>
        <dbReference type="SAM" id="SignalP"/>
    </source>
</evidence>
<dbReference type="PANTHER" id="PTHR13966">
    <property type="entry name" value="ENDONUCLEASE RELATED"/>
    <property type="match status" value="1"/>
</dbReference>
<dbReference type="PANTHER" id="PTHR13966:SF5">
    <property type="entry name" value="ENDONUCLEASE G, MITOCHONDRIAL"/>
    <property type="match status" value="1"/>
</dbReference>
<feature type="signal peptide" evidence="1">
    <location>
        <begin position="1"/>
        <end position="33"/>
    </location>
</feature>
<sequence length="443" mass="48304">MLCVYKFRGRRLLPLATLFWWMMQGGGLSTAHAQTTVFSESFEAAVKQDYLPGSVTLGSGSWSFDEAILANSGLDRKNGQQSVRLRQRGKLTMEFTLPNGAGMVQVQHGVYGTGGSSAWELWAMRDDNCNKWVKLGSTVITSEGKLQTALFAANMPGPVKLEIRKVTGTGSELNIDDLSVSDFGSTLGEQYPDNDHMALGNPSGAKADLSDPNNYLMRKGEYALSYSRDRVTPNWVSWHLDASDNVINVRTDNFREDPALPAGWYRANGDSYRSSGFDRGHNVPSADRQANTQDNDATFLMTNIIPQAPLHNQGIWNDLEAYARSFLPNNEVYIIMGSYGQGGTGANGGITNTIDGGRITVPGRIWKVLVILPVGDNDLSRIGAGTRIIAVDTPNDNNIRSPWSLYRTSIDAIEAATGLDLLSNLPTSVQTVVESKVDNTVIN</sequence>
<dbReference type="Pfam" id="PF01223">
    <property type="entry name" value="Endonuclease_NS"/>
    <property type="match status" value="1"/>
</dbReference>